<keyword evidence="2" id="KW-1185">Reference proteome</keyword>
<sequence>MMKTLFTTKGKEARSRLVAESHLERLNNYHGEKKANFILKVEMAYWESRKELNLQPLYDVLIGDLNRSAKWYAKKFKQYGIPEGEFLNEYLEELFRHVQTVPPHPSYYFYESFKPLLKYRSIDVTRRYTSNQKQFERSMKSLEAIQEKKKKDTIIDTSMNVELQVMVKEDMLNNEMLTEQERQLLKVMHMYPNLKKNEVCEAVEIEPYQYSRIIKKISAKLSDYNFNKE</sequence>
<reference evidence="1 2" key="1">
    <citation type="submission" date="2022-04" db="EMBL/GenBank/DDBJ databases">
        <title>Mechanism of arsenic methylation and mitigation arsenic toxicity by Bacillus sp. LH14 from an Arsenic-Contaminated Paddy Soil.</title>
        <authorList>
            <person name="Wang D."/>
        </authorList>
    </citation>
    <scope>NUCLEOTIDE SEQUENCE [LARGE SCALE GENOMIC DNA]</scope>
    <source>
        <strain evidence="1 2">LH14</strain>
    </source>
</reference>
<protein>
    <recommendedName>
        <fullName evidence="3">Sigma-70 family RNA polymerase sigma factor</fullName>
    </recommendedName>
</protein>
<proteinExistence type="predicted"/>
<accession>A0ABY4JLC2</accession>
<organism evidence="1 2">
    <name type="scientific">Gottfriedia acidiceleris</name>
    <dbReference type="NCBI Taxonomy" id="371036"/>
    <lineage>
        <taxon>Bacteria</taxon>
        <taxon>Bacillati</taxon>
        <taxon>Bacillota</taxon>
        <taxon>Bacilli</taxon>
        <taxon>Bacillales</taxon>
        <taxon>Bacillaceae</taxon>
        <taxon>Gottfriedia</taxon>
    </lineage>
</organism>
<dbReference type="EMBL" id="CP096034">
    <property type="protein sequence ID" value="UPM53105.1"/>
    <property type="molecule type" value="Genomic_DNA"/>
</dbReference>
<evidence type="ECO:0000313" key="1">
    <source>
        <dbReference type="EMBL" id="UPM53105.1"/>
    </source>
</evidence>
<evidence type="ECO:0000313" key="2">
    <source>
        <dbReference type="Proteomes" id="UP000830639"/>
    </source>
</evidence>
<name>A0ABY4JLC2_9BACI</name>
<dbReference type="RefSeq" id="WP_248266421.1">
    <property type="nucleotide sequence ID" value="NZ_CP096034.1"/>
</dbReference>
<gene>
    <name evidence="1" type="ORF">MY490_14940</name>
</gene>
<evidence type="ECO:0008006" key="3">
    <source>
        <dbReference type="Google" id="ProtNLM"/>
    </source>
</evidence>
<dbReference type="Proteomes" id="UP000830639">
    <property type="component" value="Chromosome"/>
</dbReference>